<evidence type="ECO:0000256" key="9">
    <source>
        <dbReference type="SAM" id="Phobius"/>
    </source>
</evidence>
<dbReference type="EMBL" id="JACHOB010000002">
    <property type="protein sequence ID" value="MBB4658691.1"/>
    <property type="molecule type" value="Genomic_DNA"/>
</dbReference>
<dbReference type="RefSeq" id="WP_183816877.1">
    <property type="nucleotide sequence ID" value="NZ_JACHOB010000002.1"/>
</dbReference>
<protein>
    <submittedName>
        <fullName evidence="10">Trk system potassium uptake protein TrkH</fullName>
    </submittedName>
</protein>
<evidence type="ECO:0000256" key="2">
    <source>
        <dbReference type="ARBA" id="ARBA00009137"/>
    </source>
</evidence>
<reference evidence="10 11" key="1">
    <citation type="submission" date="2020-08" db="EMBL/GenBank/DDBJ databases">
        <title>Genomic Encyclopedia of Type Strains, Phase IV (KMG-IV): sequencing the most valuable type-strain genomes for metagenomic binning, comparative biology and taxonomic classification.</title>
        <authorList>
            <person name="Goeker M."/>
        </authorList>
    </citation>
    <scope>NUCLEOTIDE SEQUENCE [LARGE SCALE GENOMIC DNA]</scope>
    <source>
        <strain evidence="10 11">DSM 102850</strain>
    </source>
</reference>
<dbReference type="GO" id="GO:0005886">
    <property type="term" value="C:plasma membrane"/>
    <property type="evidence" value="ECO:0007669"/>
    <property type="project" value="UniProtKB-SubCell"/>
</dbReference>
<sequence>MTEAEDAMAVALAFPLALLVSSAPYLWCGLSLLDTVFEGMSGITGTGLTRYTDIDAQPFALHFLRAWQQWVGGYAIVTLTVALLPRRATAAQQMAESDIADDAGKDGDEKPNLAERAKQVTLVYGLLTVACILLTWATGFPFHQALLHGLTAVSTAGFSSLNNSLTDVPHVTTACLMAFALLGAVALSDYVRPAIERAGLRKLGAVVFVLVSLSAVFGLGVFSIERSGPAPVALFDALQVASSAQSTTGFSSLAVPDLSASSKALLIVSMYIGGDLGSTAGGIKLMRFAALAFALYAVFRPRADLPDTPGDGAKGALRLIVAWAGFTVIGWLCLILAGHAPIDALFEWASALNNTGLTAGPSSEGTPPVLTRVALILAMWLGRVEILAALLLLKPSVWRTRD</sequence>
<feature type="transmembrane region" description="Helical" evidence="9">
    <location>
        <begin position="320"/>
        <end position="342"/>
    </location>
</feature>
<dbReference type="AlphaFoldDB" id="A0A840I331"/>
<evidence type="ECO:0000256" key="8">
    <source>
        <dbReference type="ARBA" id="ARBA00023136"/>
    </source>
</evidence>
<comment type="subcellular location">
    <subcellularLocation>
        <location evidence="1">Cell membrane</location>
        <topology evidence="1">Multi-pass membrane protein</topology>
    </subcellularLocation>
</comment>
<evidence type="ECO:0000256" key="3">
    <source>
        <dbReference type="ARBA" id="ARBA00022448"/>
    </source>
</evidence>
<dbReference type="Proteomes" id="UP000563524">
    <property type="component" value="Unassembled WGS sequence"/>
</dbReference>
<keyword evidence="5 9" id="KW-0812">Transmembrane</keyword>
<dbReference type="GO" id="GO:0030001">
    <property type="term" value="P:metal ion transport"/>
    <property type="evidence" value="ECO:0007669"/>
    <property type="project" value="UniProtKB-ARBA"/>
</dbReference>
<feature type="transmembrane region" description="Helical" evidence="9">
    <location>
        <begin position="171"/>
        <end position="191"/>
    </location>
</feature>
<dbReference type="InterPro" id="IPR003445">
    <property type="entry name" value="Cat_transpt"/>
</dbReference>
<feature type="transmembrane region" description="Helical" evidence="9">
    <location>
        <begin position="373"/>
        <end position="393"/>
    </location>
</feature>
<dbReference type="PANTHER" id="PTHR32024">
    <property type="entry name" value="TRK SYSTEM POTASSIUM UPTAKE PROTEIN TRKG-RELATED"/>
    <property type="match status" value="1"/>
</dbReference>
<proteinExistence type="inferred from homology"/>
<evidence type="ECO:0000256" key="4">
    <source>
        <dbReference type="ARBA" id="ARBA00022475"/>
    </source>
</evidence>
<keyword evidence="7" id="KW-0406">Ion transport</keyword>
<name>A0A840I331_9PROT</name>
<dbReference type="PANTHER" id="PTHR32024:SF2">
    <property type="entry name" value="TRK SYSTEM POTASSIUM UPTAKE PROTEIN TRKG-RELATED"/>
    <property type="match status" value="1"/>
</dbReference>
<evidence type="ECO:0000313" key="10">
    <source>
        <dbReference type="EMBL" id="MBB4658691.1"/>
    </source>
</evidence>
<feature type="transmembrane region" description="Helical" evidence="9">
    <location>
        <begin position="279"/>
        <end position="299"/>
    </location>
</feature>
<comment type="similarity">
    <text evidence="2">Belongs to the TrkH potassium transport family.</text>
</comment>
<keyword evidence="4" id="KW-1003">Cell membrane</keyword>
<evidence type="ECO:0000313" key="11">
    <source>
        <dbReference type="Proteomes" id="UP000563524"/>
    </source>
</evidence>
<evidence type="ECO:0000256" key="7">
    <source>
        <dbReference type="ARBA" id="ARBA00023065"/>
    </source>
</evidence>
<dbReference type="Pfam" id="PF02386">
    <property type="entry name" value="TrkH"/>
    <property type="match status" value="2"/>
</dbReference>
<accession>A0A840I331</accession>
<gene>
    <name evidence="10" type="ORF">GGQ59_001205</name>
</gene>
<keyword evidence="8 9" id="KW-0472">Membrane</keyword>
<evidence type="ECO:0000256" key="6">
    <source>
        <dbReference type="ARBA" id="ARBA00022989"/>
    </source>
</evidence>
<organism evidence="10 11">
    <name type="scientific">Parvularcula dongshanensis</name>
    <dbReference type="NCBI Taxonomy" id="1173995"/>
    <lineage>
        <taxon>Bacteria</taxon>
        <taxon>Pseudomonadati</taxon>
        <taxon>Pseudomonadota</taxon>
        <taxon>Alphaproteobacteria</taxon>
        <taxon>Parvularculales</taxon>
        <taxon>Parvularculaceae</taxon>
        <taxon>Parvularcula</taxon>
    </lineage>
</organism>
<keyword evidence="6 9" id="KW-1133">Transmembrane helix</keyword>
<feature type="transmembrane region" description="Helical" evidence="9">
    <location>
        <begin position="120"/>
        <end position="140"/>
    </location>
</feature>
<feature type="transmembrane region" description="Helical" evidence="9">
    <location>
        <begin position="203"/>
        <end position="224"/>
    </location>
</feature>
<comment type="caution">
    <text evidence="10">The sequence shown here is derived from an EMBL/GenBank/DDBJ whole genome shotgun (WGS) entry which is preliminary data.</text>
</comment>
<feature type="transmembrane region" description="Helical" evidence="9">
    <location>
        <begin position="67"/>
        <end position="84"/>
    </location>
</feature>
<keyword evidence="11" id="KW-1185">Reference proteome</keyword>
<evidence type="ECO:0000256" key="1">
    <source>
        <dbReference type="ARBA" id="ARBA00004651"/>
    </source>
</evidence>
<keyword evidence="3" id="KW-0813">Transport</keyword>
<dbReference type="GO" id="GO:0008324">
    <property type="term" value="F:monoatomic cation transmembrane transporter activity"/>
    <property type="evidence" value="ECO:0007669"/>
    <property type="project" value="InterPro"/>
</dbReference>
<evidence type="ECO:0000256" key="5">
    <source>
        <dbReference type="ARBA" id="ARBA00022692"/>
    </source>
</evidence>